<dbReference type="EMBL" id="CAXIEN010000101">
    <property type="protein sequence ID" value="CAL1277331.1"/>
    <property type="molecule type" value="Genomic_DNA"/>
</dbReference>
<dbReference type="Proteomes" id="UP001497382">
    <property type="component" value="Unassembled WGS sequence"/>
</dbReference>
<evidence type="ECO:0000313" key="2">
    <source>
        <dbReference type="Proteomes" id="UP001497382"/>
    </source>
</evidence>
<protein>
    <submittedName>
        <fullName evidence="1">Uncharacterized protein</fullName>
    </submittedName>
</protein>
<dbReference type="AlphaFoldDB" id="A0AAV1ZZV7"/>
<evidence type="ECO:0000313" key="1">
    <source>
        <dbReference type="EMBL" id="CAL1277331.1"/>
    </source>
</evidence>
<reference evidence="1 2" key="1">
    <citation type="submission" date="2024-04" db="EMBL/GenBank/DDBJ databases">
        <authorList>
            <person name="Rising A."/>
            <person name="Reimegard J."/>
            <person name="Sonavane S."/>
            <person name="Akerstrom W."/>
            <person name="Nylinder S."/>
            <person name="Hedman E."/>
            <person name="Kallberg Y."/>
        </authorList>
    </citation>
    <scope>NUCLEOTIDE SEQUENCE [LARGE SCALE GENOMIC DNA]</scope>
</reference>
<sequence>MKKKPSLEPQLKSPRMCTKTHMSYGVKFKSVISSDEKKWNLDRPD</sequence>
<name>A0AAV1ZZV7_9ARAC</name>
<gene>
    <name evidence="1" type="ORF">LARSCL_LOCUS9167</name>
</gene>
<keyword evidence="2" id="KW-1185">Reference proteome</keyword>
<comment type="caution">
    <text evidence="1">The sequence shown here is derived from an EMBL/GenBank/DDBJ whole genome shotgun (WGS) entry which is preliminary data.</text>
</comment>
<organism evidence="1 2">
    <name type="scientific">Larinioides sclopetarius</name>
    <dbReference type="NCBI Taxonomy" id="280406"/>
    <lineage>
        <taxon>Eukaryota</taxon>
        <taxon>Metazoa</taxon>
        <taxon>Ecdysozoa</taxon>
        <taxon>Arthropoda</taxon>
        <taxon>Chelicerata</taxon>
        <taxon>Arachnida</taxon>
        <taxon>Araneae</taxon>
        <taxon>Araneomorphae</taxon>
        <taxon>Entelegynae</taxon>
        <taxon>Araneoidea</taxon>
        <taxon>Araneidae</taxon>
        <taxon>Larinioides</taxon>
    </lineage>
</organism>
<proteinExistence type="predicted"/>
<accession>A0AAV1ZZV7</accession>